<dbReference type="EMBL" id="AECV01000057">
    <property type="protein sequence ID" value="EFW28808.1"/>
    <property type="molecule type" value="Genomic_DNA"/>
</dbReference>
<comment type="caution">
    <text evidence="2">The sequence shown here is derived from an EMBL/GenBank/DDBJ whole genome shotgun (WGS) entry which is preliminary data.</text>
</comment>
<dbReference type="Pfam" id="PF13460">
    <property type="entry name" value="NAD_binding_10"/>
    <property type="match status" value="1"/>
</dbReference>
<dbReference type="STRING" id="749551.HMPREF9555_02022"/>
<dbReference type="InterPro" id="IPR016040">
    <property type="entry name" value="NAD(P)-bd_dom"/>
</dbReference>
<dbReference type="InterPro" id="IPR051606">
    <property type="entry name" value="Polyketide_Oxido-like"/>
</dbReference>
<organism evidence="2 3">
    <name type="scientific">Selenomonas artemidis F0399</name>
    <dbReference type="NCBI Taxonomy" id="749551"/>
    <lineage>
        <taxon>Bacteria</taxon>
        <taxon>Bacillati</taxon>
        <taxon>Bacillota</taxon>
        <taxon>Negativicutes</taxon>
        <taxon>Selenomonadales</taxon>
        <taxon>Selenomonadaceae</taxon>
        <taxon>Selenomonas</taxon>
    </lineage>
</organism>
<proteinExistence type="predicted"/>
<dbReference type="GO" id="GO:0016646">
    <property type="term" value="F:oxidoreductase activity, acting on the CH-NH group of donors, NAD or NADP as acceptor"/>
    <property type="evidence" value="ECO:0007669"/>
    <property type="project" value="TreeGrafter"/>
</dbReference>
<protein>
    <recommendedName>
        <fullName evidence="1">NAD(P)-binding domain-containing protein</fullName>
    </recommendedName>
</protein>
<evidence type="ECO:0000313" key="3">
    <source>
        <dbReference type="Proteomes" id="UP000004633"/>
    </source>
</evidence>
<dbReference type="PANTHER" id="PTHR43355:SF2">
    <property type="entry name" value="FLAVIN REDUCTASE (NADPH)"/>
    <property type="match status" value="1"/>
</dbReference>
<dbReference type="AlphaFoldDB" id="E7N4S7"/>
<accession>E7N4S7</accession>
<feature type="domain" description="NAD(P)-binding" evidence="1">
    <location>
        <begin position="9"/>
        <end position="194"/>
    </location>
</feature>
<dbReference type="PANTHER" id="PTHR43355">
    <property type="entry name" value="FLAVIN REDUCTASE (NADPH)"/>
    <property type="match status" value="1"/>
</dbReference>
<reference evidence="2 3" key="1">
    <citation type="submission" date="2010-08" db="EMBL/GenBank/DDBJ databases">
        <authorList>
            <person name="Weinstock G."/>
            <person name="Sodergren E."/>
            <person name="Clifton S."/>
            <person name="Fulton L."/>
            <person name="Fulton B."/>
            <person name="Courtney L."/>
            <person name="Fronick C."/>
            <person name="Harrison M."/>
            <person name="Strong C."/>
            <person name="Farmer C."/>
            <person name="Delahaunty K."/>
            <person name="Markovic C."/>
            <person name="Hall O."/>
            <person name="Minx P."/>
            <person name="Tomlinson C."/>
            <person name="Mitreva M."/>
            <person name="Hou S."/>
            <person name="Chen J."/>
            <person name="Wollam A."/>
            <person name="Pepin K.H."/>
            <person name="Johnson M."/>
            <person name="Bhonagiri V."/>
            <person name="Zhang X."/>
            <person name="Suruliraj S."/>
            <person name="Warren W."/>
            <person name="Chinwalla A."/>
            <person name="Mardis E.R."/>
            <person name="Wilson R.K."/>
        </authorList>
    </citation>
    <scope>NUCLEOTIDE SEQUENCE [LARGE SCALE GENOMIC DNA]</scope>
    <source>
        <strain evidence="2 3">F0399</strain>
    </source>
</reference>
<dbReference type="Gene3D" id="3.40.50.720">
    <property type="entry name" value="NAD(P)-binding Rossmann-like Domain"/>
    <property type="match status" value="1"/>
</dbReference>
<dbReference type="RefSeq" id="WP_009350669.1">
    <property type="nucleotide sequence ID" value="NZ_GL638156.1"/>
</dbReference>
<dbReference type="HOGENOM" id="CLU_025711_3_2_9"/>
<evidence type="ECO:0000313" key="2">
    <source>
        <dbReference type="EMBL" id="EFW28808.1"/>
    </source>
</evidence>
<sequence length="209" mass="22391">MKIAVVASNGKASQLIIKELLSRGHEVTGFARSANRSAVKNFVQKDILELTKEDLAGFDAVVDGFGAYTPDTLPLHTKTSQHLADLVAGTDTRLYIVGGAGSLYVDAAHKTQLLDTPDFPAEFYPLAKAQTEELAALRSRKDAHWIFVSPAADFAEDGVRTGKYKLGGEELTLSSAGESVISYADYAVGMADLIEKNDLSGVRVSLVET</sequence>
<keyword evidence="3" id="KW-1185">Reference proteome</keyword>
<evidence type="ECO:0000259" key="1">
    <source>
        <dbReference type="Pfam" id="PF13460"/>
    </source>
</evidence>
<dbReference type="SUPFAM" id="SSF51735">
    <property type="entry name" value="NAD(P)-binding Rossmann-fold domains"/>
    <property type="match status" value="1"/>
</dbReference>
<gene>
    <name evidence="2" type="ORF">HMPREF9555_02022</name>
</gene>
<dbReference type="InterPro" id="IPR036291">
    <property type="entry name" value="NAD(P)-bd_dom_sf"/>
</dbReference>
<name>E7N4S7_9FIRM</name>
<dbReference type="Proteomes" id="UP000004633">
    <property type="component" value="Unassembled WGS sequence"/>
</dbReference>